<evidence type="ECO:0000313" key="3">
    <source>
        <dbReference type="Proteomes" id="UP000366051"/>
    </source>
</evidence>
<dbReference type="AlphaFoldDB" id="A0A5Q2MXA1"/>
<dbReference type="InterPro" id="IPR011033">
    <property type="entry name" value="PRC_barrel-like_sf"/>
</dbReference>
<dbReference type="EMBL" id="CP045875">
    <property type="protein sequence ID" value="QGG47127.1"/>
    <property type="molecule type" value="Genomic_DNA"/>
</dbReference>
<dbReference type="OrthoDB" id="53812at2"/>
<evidence type="ECO:0000256" key="1">
    <source>
        <dbReference type="SAM" id="MobiDB-lite"/>
    </source>
</evidence>
<name>A0A5Q2MXA1_9FIRM</name>
<feature type="region of interest" description="Disordered" evidence="1">
    <location>
        <begin position="272"/>
        <end position="299"/>
    </location>
</feature>
<dbReference type="RefSeq" id="WP_153724571.1">
    <property type="nucleotide sequence ID" value="NZ_CP045875.1"/>
</dbReference>
<dbReference type="SUPFAM" id="SSF50346">
    <property type="entry name" value="PRC-barrel domain"/>
    <property type="match status" value="1"/>
</dbReference>
<proteinExistence type="predicted"/>
<sequence>MIHSQGILGLSVISIHDGKEIGYVRDLVINPETCKVQCLLIEPEDWYNGAKTLAFDQIQGIGEYAVIIEGFKSLQSLTERPDVAALLDKKCELKESKVLTGNGVLLGQVREFFIDEIEGAIMGALLVPQQIDVGERLIEMDKILSIGTQILLVERNLRLEDLPLYDHQTVGLQKSDFLEHTELQRKDEIEVEVENPEKPLAQIHSRNTSTRAIDKEEMAPDVSALLAIAEKALPKKEPAKPMNMKVAQAYKNRNDQDQREFLPLLQVLKEENLSEERDNSMQESEKISQQRSQPSAKPPGALFGELQHKYYIGKTLTKRIESPIGEILAEPGDVITETLLNRVKKAGKYLEMIIHVKE</sequence>
<accession>A0A5Q2MXA1</accession>
<reference evidence="3" key="1">
    <citation type="submission" date="2019-11" db="EMBL/GenBank/DDBJ databases">
        <title>Genome sequence of Heliorestis convoluta strain HH, an alkaliphilic and minimalistic phototrophic bacterium from a soda lake in Egypt.</title>
        <authorList>
            <person name="Dewey E.D."/>
            <person name="Stokes L.M."/>
            <person name="Burchell B.M."/>
            <person name="Shaffer K.N."/>
            <person name="Huntington A.M."/>
            <person name="Baker J.M."/>
            <person name="Nadendla S."/>
            <person name="Giglio M.G."/>
            <person name="Touchman J.W."/>
            <person name="Blankenship R.E."/>
            <person name="Madigan M.T."/>
            <person name="Sattley W.M."/>
        </authorList>
    </citation>
    <scope>NUCLEOTIDE SEQUENCE [LARGE SCALE GENOMIC DNA]</scope>
    <source>
        <strain evidence="3">HH</strain>
    </source>
</reference>
<dbReference type="Gene3D" id="2.30.30.240">
    <property type="entry name" value="PRC-barrel domain"/>
    <property type="match status" value="1"/>
</dbReference>
<gene>
    <name evidence="2" type="ORF">FTV88_0975</name>
</gene>
<keyword evidence="3" id="KW-1185">Reference proteome</keyword>
<protein>
    <submittedName>
        <fullName evidence="2">Prc-barrel domain</fullName>
    </submittedName>
</protein>
<evidence type="ECO:0000313" key="2">
    <source>
        <dbReference type="EMBL" id="QGG47127.1"/>
    </source>
</evidence>
<organism evidence="2 3">
    <name type="scientific">Heliorestis convoluta</name>
    <dbReference type="NCBI Taxonomy" id="356322"/>
    <lineage>
        <taxon>Bacteria</taxon>
        <taxon>Bacillati</taxon>
        <taxon>Bacillota</taxon>
        <taxon>Clostridia</taxon>
        <taxon>Eubacteriales</taxon>
        <taxon>Heliobacteriaceae</taxon>
        <taxon>Heliorestis</taxon>
    </lineage>
</organism>
<feature type="compositionally biased region" description="Basic and acidic residues" evidence="1">
    <location>
        <begin position="272"/>
        <end position="288"/>
    </location>
</feature>
<dbReference type="Proteomes" id="UP000366051">
    <property type="component" value="Chromosome"/>
</dbReference>
<dbReference type="KEGG" id="hcv:FTV88_0975"/>